<feature type="region of interest" description="Disordered" evidence="1">
    <location>
        <begin position="71"/>
        <end position="127"/>
    </location>
</feature>
<organism evidence="3 4">
    <name type="scientific">Candidula unifasciata</name>
    <dbReference type="NCBI Taxonomy" id="100452"/>
    <lineage>
        <taxon>Eukaryota</taxon>
        <taxon>Metazoa</taxon>
        <taxon>Spiralia</taxon>
        <taxon>Lophotrochozoa</taxon>
        <taxon>Mollusca</taxon>
        <taxon>Gastropoda</taxon>
        <taxon>Heterobranchia</taxon>
        <taxon>Euthyneura</taxon>
        <taxon>Panpulmonata</taxon>
        <taxon>Eupulmonata</taxon>
        <taxon>Stylommatophora</taxon>
        <taxon>Helicina</taxon>
        <taxon>Helicoidea</taxon>
        <taxon>Geomitridae</taxon>
        <taxon>Candidula</taxon>
    </lineage>
</organism>
<proteinExistence type="predicted"/>
<gene>
    <name evidence="3" type="ORF">CUNI_LOCUS21747</name>
</gene>
<reference evidence="3" key="1">
    <citation type="submission" date="2021-04" db="EMBL/GenBank/DDBJ databases">
        <authorList>
            <consortium name="Molecular Ecology Group"/>
        </authorList>
    </citation>
    <scope>NUCLEOTIDE SEQUENCE</scope>
</reference>
<sequence length="127" mass="13589">MQRLTLTAILLLACTLPALCHHQRVNVKVPPVDIVPPPPSDYSDAANETSRSINDPIDALLGDDHKVIDIVDAPQGSDGEPVRPDPANDTEDSVDEQAPTESLEDTQGSDNTIVITDPIDVNDDTEA</sequence>
<name>A0A8S4A3A6_9EUPU</name>
<evidence type="ECO:0000313" key="3">
    <source>
        <dbReference type="EMBL" id="CAG5136189.1"/>
    </source>
</evidence>
<dbReference type="Proteomes" id="UP000678393">
    <property type="component" value="Unassembled WGS sequence"/>
</dbReference>
<protein>
    <recommendedName>
        <fullName evidence="5">Secreted protein</fullName>
    </recommendedName>
</protein>
<dbReference type="AlphaFoldDB" id="A0A8S4A3A6"/>
<keyword evidence="2" id="KW-0732">Signal</keyword>
<feature type="compositionally biased region" description="Polar residues" evidence="1">
    <location>
        <begin position="105"/>
        <end position="114"/>
    </location>
</feature>
<feature type="region of interest" description="Disordered" evidence="1">
    <location>
        <begin position="29"/>
        <end position="50"/>
    </location>
</feature>
<comment type="caution">
    <text evidence="3">The sequence shown here is derived from an EMBL/GenBank/DDBJ whole genome shotgun (WGS) entry which is preliminary data.</text>
</comment>
<accession>A0A8S4A3A6</accession>
<keyword evidence="4" id="KW-1185">Reference proteome</keyword>
<feature type="signal peptide" evidence="2">
    <location>
        <begin position="1"/>
        <end position="20"/>
    </location>
</feature>
<evidence type="ECO:0000313" key="4">
    <source>
        <dbReference type="Proteomes" id="UP000678393"/>
    </source>
</evidence>
<evidence type="ECO:0000256" key="2">
    <source>
        <dbReference type="SAM" id="SignalP"/>
    </source>
</evidence>
<evidence type="ECO:0008006" key="5">
    <source>
        <dbReference type="Google" id="ProtNLM"/>
    </source>
</evidence>
<dbReference type="EMBL" id="CAJHNH020008502">
    <property type="protein sequence ID" value="CAG5136189.1"/>
    <property type="molecule type" value="Genomic_DNA"/>
</dbReference>
<evidence type="ECO:0000256" key="1">
    <source>
        <dbReference type="SAM" id="MobiDB-lite"/>
    </source>
</evidence>
<feature type="chain" id="PRO_5035746208" description="Secreted protein" evidence="2">
    <location>
        <begin position="21"/>
        <end position="127"/>
    </location>
</feature>